<evidence type="ECO:0000313" key="5">
    <source>
        <dbReference type="Proteomes" id="UP001595843"/>
    </source>
</evidence>
<comment type="pathway">
    <text evidence="1">Aromatic compound metabolism; phenylacetate degradation.</text>
</comment>
<dbReference type="Pfam" id="PF14535">
    <property type="entry name" value="AMP-binding_C_2"/>
    <property type="match status" value="1"/>
</dbReference>
<keyword evidence="1" id="KW-0547">Nucleotide-binding</keyword>
<keyword evidence="1 4" id="KW-0436">Ligase</keyword>
<evidence type="ECO:0000259" key="2">
    <source>
        <dbReference type="Pfam" id="PF00501"/>
    </source>
</evidence>
<dbReference type="InterPro" id="IPR045851">
    <property type="entry name" value="AMP-bd_C_sf"/>
</dbReference>
<dbReference type="Proteomes" id="UP001595843">
    <property type="component" value="Unassembled WGS sequence"/>
</dbReference>
<evidence type="ECO:0000256" key="1">
    <source>
        <dbReference type="PIRNR" id="PIRNR006444"/>
    </source>
</evidence>
<evidence type="ECO:0000313" key="4">
    <source>
        <dbReference type="EMBL" id="MFC4075885.1"/>
    </source>
</evidence>
<sequence length="446" mass="49640">MFQRDVETCPREKLEELQLERLRETVERVWHRVPFYREKLDGLNLRPDSIRSLADLEKLPFTRKSDLRDQYPFGFFAVNREEVARIHGSSGTRGKPTVVGYTKGDIDRWAEVCARAIVIAGGRPGDVFHNAYGYGLFTGGLGMHYGAERLGATTVPVSGGNRSRQVMLIQDFQPRGIAGTPSFILSLAEAMEEKGVDPKRSSVEYGIFGAEPWSEAMRRTLEETWGIKALDIYGLSEVVGPGVSMECWEGKDGLHIAEDHFLPQVIDPETGKMLPEGKYGELVFTTLTKEAFPVLRYRTGDIASLSREPCCCGRTHARMSRIKGRLDDMLIIRGVNVFPSEMEAVVLGLMELSPHYRLVVTREGSLDCLTLEVEVSQAFAATVGGTFDPGTEHYGRLNSHLQSLLKDALGVTTEVRFLEPRSLPRSEGKAARVLDRRGGMSTGVNR</sequence>
<dbReference type="InterPro" id="IPR000873">
    <property type="entry name" value="AMP-dep_synth/lig_dom"/>
</dbReference>
<comment type="function">
    <text evidence="1">Catalyzes the activation of phenylacetic acid (PA) to phenylacetyl-CoA (PA-CoA).</text>
</comment>
<feature type="domain" description="AMP-dependent synthetase/ligase" evidence="2">
    <location>
        <begin position="78"/>
        <end position="284"/>
    </location>
</feature>
<dbReference type="Pfam" id="PF00501">
    <property type="entry name" value="AMP-binding"/>
    <property type="match status" value="1"/>
</dbReference>
<accession>A0ABV8JC40</accession>
<name>A0ABV8JC40_9BACL</name>
<feature type="domain" description="AMP-dependent ligase C-terminal" evidence="3">
    <location>
        <begin position="334"/>
        <end position="437"/>
    </location>
</feature>
<dbReference type="RefSeq" id="WP_380702219.1">
    <property type="nucleotide sequence ID" value="NZ_JBHSAP010000007.1"/>
</dbReference>
<dbReference type="InterPro" id="IPR042099">
    <property type="entry name" value="ANL_N_sf"/>
</dbReference>
<dbReference type="PANTHER" id="PTHR43439:SF1">
    <property type="entry name" value="PHENYLACETATE-COENZYME A LIGASE"/>
    <property type="match status" value="1"/>
</dbReference>
<dbReference type="GO" id="GO:0016874">
    <property type="term" value="F:ligase activity"/>
    <property type="evidence" value="ECO:0007669"/>
    <property type="project" value="UniProtKB-KW"/>
</dbReference>
<protein>
    <recommendedName>
        <fullName evidence="1">Phenylacetate-coenzyme A ligase</fullName>
        <ecNumber evidence="1">6.2.1.30</ecNumber>
    </recommendedName>
    <alternativeName>
        <fullName evidence="1">Phenylacetyl-CoA ligase</fullName>
    </alternativeName>
</protein>
<dbReference type="Gene3D" id="3.40.50.12780">
    <property type="entry name" value="N-terminal domain of ligase-like"/>
    <property type="match status" value="1"/>
</dbReference>
<evidence type="ECO:0000259" key="3">
    <source>
        <dbReference type="Pfam" id="PF14535"/>
    </source>
</evidence>
<dbReference type="InterPro" id="IPR051414">
    <property type="entry name" value="Adenylate-forming_Reductase"/>
</dbReference>
<dbReference type="InterPro" id="IPR028154">
    <property type="entry name" value="AMP-dep_Lig_C"/>
</dbReference>
<dbReference type="SUPFAM" id="SSF56801">
    <property type="entry name" value="Acetyl-CoA synthetase-like"/>
    <property type="match status" value="1"/>
</dbReference>
<dbReference type="PIRSF" id="PIRSF006444">
    <property type="entry name" value="PaaK"/>
    <property type="match status" value="1"/>
</dbReference>
<dbReference type="EMBL" id="JBHSAP010000007">
    <property type="protein sequence ID" value="MFC4075885.1"/>
    <property type="molecule type" value="Genomic_DNA"/>
</dbReference>
<keyword evidence="5" id="KW-1185">Reference proteome</keyword>
<organism evidence="4 5">
    <name type="scientific">Salinithrix halophila</name>
    <dbReference type="NCBI Taxonomy" id="1485204"/>
    <lineage>
        <taxon>Bacteria</taxon>
        <taxon>Bacillati</taxon>
        <taxon>Bacillota</taxon>
        <taxon>Bacilli</taxon>
        <taxon>Bacillales</taxon>
        <taxon>Thermoactinomycetaceae</taxon>
        <taxon>Salinithrix</taxon>
    </lineage>
</organism>
<reference evidence="5" key="1">
    <citation type="journal article" date="2019" name="Int. J. Syst. Evol. Microbiol.">
        <title>The Global Catalogue of Microorganisms (GCM) 10K type strain sequencing project: providing services to taxonomists for standard genome sequencing and annotation.</title>
        <authorList>
            <consortium name="The Broad Institute Genomics Platform"/>
            <consortium name="The Broad Institute Genome Sequencing Center for Infectious Disease"/>
            <person name="Wu L."/>
            <person name="Ma J."/>
        </authorList>
    </citation>
    <scope>NUCLEOTIDE SEQUENCE [LARGE SCALE GENOMIC DNA]</scope>
    <source>
        <strain evidence="5">IBRC-M 10813</strain>
    </source>
</reference>
<dbReference type="PANTHER" id="PTHR43439">
    <property type="entry name" value="PHENYLACETATE-COENZYME A LIGASE"/>
    <property type="match status" value="1"/>
</dbReference>
<dbReference type="InterPro" id="IPR011880">
    <property type="entry name" value="PA_CoA_ligase"/>
</dbReference>
<comment type="similarity">
    <text evidence="1">Belongs to the phenylacetyl-CoA ligase family.</text>
</comment>
<comment type="catalytic activity">
    <reaction evidence="1">
        <text>2-phenylacetate + ATP + CoA = phenylacetyl-CoA + AMP + diphosphate</text>
        <dbReference type="Rhea" id="RHEA:20956"/>
        <dbReference type="ChEBI" id="CHEBI:18401"/>
        <dbReference type="ChEBI" id="CHEBI:30616"/>
        <dbReference type="ChEBI" id="CHEBI:33019"/>
        <dbReference type="ChEBI" id="CHEBI:57287"/>
        <dbReference type="ChEBI" id="CHEBI:57390"/>
        <dbReference type="ChEBI" id="CHEBI:456215"/>
        <dbReference type="EC" id="6.2.1.30"/>
    </reaction>
</comment>
<comment type="caution">
    <text evidence="4">The sequence shown here is derived from an EMBL/GenBank/DDBJ whole genome shotgun (WGS) entry which is preliminary data.</text>
</comment>
<dbReference type="CDD" id="cd05913">
    <property type="entry name" value="PaaK"/>
    <property type="match status" value="1"/>
</dbReference>
<proteinExistence type="inferred from homology"/>
<dbReference type="Gene3D" id="3.30.300.30">
    <property type="match status" value="1"/>
</dbReference>
<gene>
    <name evidence="4" type="ORF">ACFOUO_03590</name>
</gene>
<dbReference type="EC" id="6.2.1.30" evidence="1"/>